<gene>
    <name evidence="1" type="ORF">NDK43_14440</name>
</gene>
<dbReference type="Gene3D" id="3.30.9.30">
    <property type="match status" value="1"/>
</dbReference>
<proteinExistence type="predicted"/>
<reference evidence="1 2" key="1">
    <citation type="submission" date="2022-06" db="EMBL/GenBank/DDBJ databases">
        <authorList>
            <person name="Jeon C.O."/>
        </authorList>
    </citation>
    <scope>NUCLEOTIDE SEQUENCE [LARGE SCALE GENOMIC DNA]</scope>
    <source>
        <strain evidence="1 2">KCTC 13943</strain>
    </source>
</reference>
<evidence type="ECO:0000313" key="1">
    <source>
        <dbReference type="EMBL" id="MCM2533380.1"/>
    </source>
</evidence>
<protein>
    <submittedName>
        <fullName evidence="1">Uncharacterized protein</fullName>
    </submittedName>
</protein>
<organism evidence="1 2">
    <name type="scientific">Neobacillus pocheonensis</name>
    <dbReference type="NCBI Taxonomy" id="363869"/>
    <lineage>
        <taxon>Bacteria</taxon>
        <taxon>Bacillati</taxon>
        <taxon>Bacillota</taxon>
        <taxon>Bacilli</taxon>
        <taxon>Bacillales</taxon>
        <taxon>Bacillaceae</taxon>
        <taxon>Neobacillus</taxon>
    </lineage>
</organism>
<comment type="caution">
    <text evidence="1">The sequence shown here is derived from an EMBL/GenBank/DDBJ whole genome shotgun (WGS) entry which is preliminary data.</text>
</comment>
<dbReference type="EMBL" id="JAMQCR010000001">
    <property type="protein sequence ID" value="MCM2533380.1"/>
    <property type="molecule type" value="Genomic_DNA"/>
</dbReference>
<accession>A0ABT0WCW6</accession>
<sequence length="76" mass="8904">MEKTIKPLFQLINKERAPRTARVQNTARFFGEIIHAEDPTTLALRNAYFGQRTDQDYEIVDWLYGYQNQALEKVNG</sequence>
<keyword evidence="2" id="KW-1185">Reference proteome</keyword>
<name>A0ABT0WCW6_9BACI</name>
<dbReference type="Proteomes" id="UP001523262">
    <property type="component" value="Unassembled WGS sequence"/>
</dbReference>
<evidence type="ECO:0000313" key="2">
    <source>
        <dbReference type="Proteomes" id="UP001523262"/>
    </source>
</evidence>